<dbReference type="AlphaFoldDB" id="A0A8J2XPC8"/>
<protein>
    <submittedName>
        <fullName evidence="3">Uncharacterized protein</fullName>
    </submittedName>
</protein>
<dbReference type="Proteomes" id="UP000619743">
    <property type="component" value="Unassembled WGS sequence"/>
</dbReference>
<keyword evidence="2" id="KW-0812">Transmembrane</keyword>
<evidence type="ECO:0000313" key="3">
    <source>
        <dbReference type="EMBL" id="GGA80205.1"/>
    </source>
</evidence>
<dbReference type="OrthoDB" id="7056878at2"/>
<feature type="coiled-coil region" evidence="1">
    <location>
        <begin position="53"/>
        <end position="108"/>
    </location>
</feature>
<keyword evidence="4" id="KW-1185">Reference proteome</keyword>
<dbReference type="RefSeq" id="WP_087506418.1">
    <property type="nucleotide sequence ID" value="NZ_BMDX01000011.1"/>
</dbReference>
<dbReference type="EMBL" id="BMDX01000011">
    <property type="protein sequence ID" value="GGA80205.1"/>
    <property type="molecule type" value="Genomic_DNA"/>
</dbReference>
<keyword evidence="2" id="KW-0472">Membrane</keyword>
<organism evidence="3 4">
    <name type="scientific">Neiella marina</name>
    <dbReference type="NCBI Taxonomy" id="508461"/>
    <lineage>
        <taxon>Bacteria</taxon>
        <taxon>Pseudomonadati</taxon>
        <taxon>Pseudomonadota</taxon>
        <taxon>Gammaproteobacteria</taxon>
        <taxon>Alteromonadales</taxon>
        <taxon>Echinimonadaceae</taxon>
        <taxon>Neiella</taxon>
    </lineage>
</organism>
<dbReference type="Pfam" id="PF20567">
    <property type="entry name" value="DUF6776"/>
    <property type="match status" value="1"/>
</dbReference>
<evidence type="ECO:0000256" key="2">
    <source>
        <dbReference type="SAM" id="Phobius"/>
    </source>
</evidence>
<keyword evidence="2" id="KW-1133">Transmembrane helix</keyword>
<reference evidence="4" key="1">
    <citation type="journal article" date="2019" name="Int. J. Syst. Evol. Microbiol.">
        <title>The Global Catalogue of Microorganisms (GCM) 10K type strain sequencing project: providing services to taxonomists for standard genome sequencing and annotation.</title>
        <authorList>
            <consortium name="The Broad Institute Genomics Platform"/>
            <consortium name="The Broad Institute Genome Sequencing Center for Infectious Disease"/>
            <person name="Wu L."/>
            <person name="Ma J."/>
        </authorList>
    </citation>
    <scope>NUCLEOTIDE SEQUENCE [LARGE SCALE GENOMIC DNA]</scope>
    <source>
        <strain evidence="4">CGMCC 1.10130</strain>
    </source>
</reference>
<sequence>MLILKQLHHLIKRILALEVFRTGRVTLLLVMAFCVMAGFVAGRFGHDLEIQKRQEAERQVELAELHLQENQKITSSKDISLRMVNAELTWLQEEIKRLGDEKLALTEELNLYRKVFRDGDSNDVMAIDTVTLLNTNAANVFRFRITLIQLGRFDRPVKGELSMSLLGIRSEQPVQFDTWALVSAPDKASLQFSFRYLTTIEGIIQVPDDVVPEQLELQTKLSSMPRSKSTVTATYEWRDIVQADY</sequence>
<accession>A0A8J2XPC8</accession>
<proteinExistence type="predicted"/>
<gene>
    <name evidence="3" type="ORF">GCM10011369_22680</name>
</gene>
<evidence type="ECO:0000313" key="4">
    <source>
        <dbReference type="Proteomes" id="UP000619743"/>
    </source>
</evidence>
<name>A0A8J2XPC8_9GAMM</name>
<keyword evidence="1" id="KW-0175">Coiled coil</keyword>
<evidence type="ECO:0000256" key="1">
    <source>
        <dbReference type="SAM" id="Coils"/>
    </source>
</evidence>
<feature type="transmembrane region" description="Helical" evidence="2">
    <location>
        <begin position="25"/>
        <end position="44"/>
    </location>
</feature>
<dbReference type="InterPro" id="IPR046703">
    <property type="entry name" value="DUF6776"/>
</dbReference>
<comment type="caution">
    <text evidence="3">The sequence shown here is derived from an EMBL/GenBank/DDBJ whole genome shotgun (WGS) entry which is preliminary data.</text>
</comment>